<dbReference type="AlphaFoldDB" id="A0ABD3B2V3"/>
<reference evidence="1 2" key="1">
    <citation type="submission" date="2024-11" db="EMBL/GenBank/DDBJ databases">
        <title>A near-complete genome assembly of Cinchona calisaya.</title>
        <authorList>
            <person name="Lian D.C."/>
            <person name="Zhao X.W."/>
            <person name="Wei L."/>
        </authorList>
    </citation>
    <scope>NUCLEOTIDE SEQUENCE [LARGE SCALE GENOMIC DNA]</scope>
    <source>
        <tissue evidence="1">Nenye</tissue>
    </source>
</reference>
<keyword evidence="2" id="KW-1185">Reference proteome</keyword>
<gene>
    <name evidence="1" type="ORF">ACH5RR_001205</name>
</gene>
<proteinExistence type="predicted"/>
<dbReference type="EMBL" id="JBJUIK010000001">
    <property type="protein sequence ID" value="KAL3537839.1"/>
    <property type="molecule type" value="Genomic_DNA"/>
</dbReference>
<organism evidence="1 2">
    <name type="scientific">Cinchona calisaya</name>
    <dbReference type="NCBI Taxonomy" id="153742"/>
    <lineage>
        <taxon>Eukaryota</taxon>
        <taxon>Viridiplantae</taxon>
        <taxon>Streptophyta</taxon>
        <taxon>Embryophyta</taxon>
        <taxon>Tracheophyta</taxon>
        <taxon>Spermatophyta</taxon>
        <taxon>Magnoliopsida</taxon>
        <taxon>eudicotyledons</taxon>
        <taxon>Gunneridae</taxon>
        <taxon>Pentapetalae</taxon>
        <taxon>asterids</taxon>
        <taxon>lamiids</taxon>
        <taxon>Gentianales</taxon>
        <taxon>Rubiaceae</taxon>
        <taxon>Cinchonoideae</taxon>
        <taxon>Cinchoneae</taxon>
        <taxon>Cinchona</taxon>
    </lineage>
</organism>
<protein>
    <submittedName>
        <fullName evidence="1">Uncharacterized protein</fullName>
    </submittedName>
</protein>
<evidence type="ECO:0000313" key="1">
    <source>
        <dbReference type="EMBL" id="KAL3537839.1"/>
    </source>
</evidence>
<sequence length="112" mass="11985">MFSPPCKVGKSPCKGGKILLFSWKDGNMLPCKGGKLAGSFSSSGSYSFEQLGFSHWKKTPSAMVHWLGFSVAGCYDFVGGRANIASDVNRARFLSVETAKILLVVASFAARV</sequence>
<evidence type="ECO:0000313" key="2">
    <source>
        <dbReference type="Proteomes" id="UP001630127"/>
    </source>
</evidence>
<comment type="caution">
    <text evidence="1">The sequence shown here is derived from an EMBL/GenBank/DDBJ whole genome shotgun (WGS) entry which is preliminary data.</text>
</comment>
<accession>A0ABD3B2V3</accession>
<name>A0ABD3B2V3_9GENT</name>
<dbReference type="Proteomes" id="UP001630127">
    <property type="component" value="Unassembled WGS sequence"/>
</dbReference>